<evidence type="ECO:0000256" key="1">
    <source>
        <dbReference type="SAM" id="MobiDB-lite"/>
    </source>
</evidence>
<evidence type="ECO:0000313" key="2">
    <source>
        <dbReference type="EMBL" id="CCA59709.1"/>
    </source>
</evidence>
<accession>F2RF24</accession>
<name>F2RF24_STRVP</name>
<proteinExistence type="predicted"/>
<dbReference type="PATRIC" id="fig|953739.5.peg.1629"/>
<dbReference type="KEGG" id="sve:SVEN_6423"/>
<protein>
    <submittedName>
        <fullName evidence="2">Oxidoreductase</fullName>
    </submittedName>
</protein>
<feature type="compositionally biased region" description="Low complexity" evidence="1">
    <location>
        <begin position="23"/>
        <end position="40"/>
    </location>
</feature>
<dbReference type="Proteomes" id="UP000006854">
    <property type="component" value="Chromosome"/>
</dbReference>
<organism evidence="2 3">
    <name type="scientific">Streptomyces venezuelae (strain ATCC 10712 / CBS 650.69 / DSM 40230 / JCM 4526 / NBRC 13096 / PD 04745)</name>
    <dbReference type="NCBI Taxonomy" id="953739"/>
    <lineage>
        <taxon>Bacteria</taxon>
        <taxon>Bacillati</taxon>
        <taxon>Actinomycetota</taxon>
        <taxon>Actinomycetes</taxon>
        <taxon>Kitasatosporales</taxon>
        <taxon>Streptomycetaceae</taxon>
        <taxon>Streptomyces</taxon>
    </lineage>
</organism>
<reference evidence="2 3" key="1">
    <citation type="journal article" date="2011" name="BMC Genomics">
        <title>Genome-wide analysis of the role of GlnR in Streptomyces venezuelae provides new insights into global nitrogen regulation in actinomycetes.</title>
        <authorList>
            <person name="Pullan S.T."/>
            <person name="Bibb M.J."/>
            <person name="Merrick M."/>
        </authorList>
    </citation>
    <scope>NUCLEOTIDE SEQUENCE [LARGE SCALE GENOMIC DNA]</scope>
    <source>
        <strain evidence="3">ATCC 10712 / CBS 650.69 / DSM 40230 / JCM 4526 / NBRC 13096 / PD 04745</strain>
    </source>
</reference>
<dbReference type="STRING" id="953739.SVEN_6423"/>
<feature type="region of interest" description="Disordered" evidence="1">
    <location>
        <begin position="12"/>
        <end position="56"/>
    </location>
</feature>
<gene>
    <name evidence="2" type="ordered locus">SVEN_6423</name>
</gene>
<dbReference type="AlphaFoldDB" id="F2RF24"/>
<sequence length="190" mass="19821">MPAAYTTLELAPATLPQGGDGDLPGSLRGSLSGSLSGPVPGARPGPLPGCFPPPRPGDVDLVVDGRPLLHRLDEADGTDAVSPLAGDLLPVLRAEHVRRLLGTAPSLPEGRQVIYSCPDCDELGCGAVTAVVERDGEDVVWRDFAWQTGPTVDPARDGYPGIGPYRFDGASYRAALHRLGTRPRTGARVA</sequence>
<keyword evidence="3" id="KW-1185">Reference proteome</keyword>
<dbReference type="EMBL" id="FR845719">
    <property type="protein sequence ID" value="CCA59709.1"/>
    <property type="molecule type" value="Genomic_DNA"/>
</dbReference>
<feature type="compositionally biased region" description="Pro residues" evidence="1">
    <location>
        <begin position="41"/>
        <end position="56"/>
    </location>
</feature>
<evidence type="ECO:0000313" key="3">
    <source>
        <dbReference type="Proteomes" id="UP000006854"/>
    </source>
</evidence>
<dbReference type="eggNOG" id="ENOG50336BH">
    <property type="taxonomic scope" value="Bacteria"/>
</dbReference>
<dbReference type="HOGENOM" id="CLU_1427323_0_0_11"/>